<dbReference type="Gene3D" id="1.25.20.10">
    <property type="entry name" value="Bacterial muramidases"/>
    <property type="match status" value="1"/>
</dbReference>
<sequence length="673" mass="74924">MFRFRVPAPTPGRVVARRFKKGAALLLALALPFVPALSPANEPSGVMGEALDGKLGTALEAIERGDRNVLDGALAQLQADRHGDQVARYLEVRWLLARGEREPSAVAARLRAHPESPLMPRLKRRYLDQLAETEAWGEYRLVFDRAPEINPGTRRQCAYWQAELVLEGVLSDGQADAALAVWKRGRSQPEACDPAFDWLDANGYLDESAYRARVRAAVETGQDGLARYLVRQGPTGLAAYRDRWLALRDRPATAVPALIEAEGDAEEVTQGLLWLAKREPALAREWVARAASQELIDAEQAGRVSRLAALKAAYRYEPQAHEWLTEVPLAARDEEVWTWTVRSALRYLDWSRVKASIDAMPDELSERREWRYWRAVADDHLGQATAARTVWRELAKTPDYHGFLAADRLGIVYPLPADQGAPPRPADEAVATLAANPWLSLAFALHRLDRPDDARRLFNHEIDGLGEDLLPALAYLTDRAEWHDRASVVIARMDKLHDPEWYATRFSLPHRALVQAQAERQGVPAEWVYSIMRRESLFMRDIGSGAGAQGLMQLMPATARWINRQAGLGLSPGQLADPGTNVALGTAYIGHMAERFKGQYPLATAAYNAGPGRIKGWLPAVPLPGDVWVDTILFDETRAYAQAVLAGMVTYRWRLTGEPRRLGELLSVVTPQE</sequence>
<accession>A0ABZ0YXL5</accession>
<keyword evidence="2 3" id="KW-0732">Signal</keyword>
<comment type="similarity">
    <text evidence="1">Belongs to the transglycosylase Slt family.</text>
</comment>
<protein>
    <submittedName>
        <fullName evidence="5">Transglycosylase SLT domain-containing protein</fullName>
    </submittedName>
</protein>
<dbReference type="RefSeq" id="WP_322521900.1">
    <property type="nucleotide sequence ID" value="NZ_CP140153.1"/>
</dbReference>
<dbReference type="SUPFAM" id="SSF48435">
    <property type="entry name" value="Bacterial muramidases"/>
    <property type="match status" value="1"/>
</dbReference>
<dbReference type="EMBL" id="CP140153">
    <property type="protein sequence ID" value="WQH16915.1"/>
    <property type="molecule type" value="Genomic_DNA"/>
</dbReference>
<evidence type="ECO:0000256" key="3">
    <source>
        <dbReference type="SAM" id="SignalP"/>
    </source>
</evidence>
<feature type="signal peptide" evidence="3">
    <location>
        <begin position="1"/>
        <end position="40"/>
    </location>
</feature>
<evidence type="ECO:0000256" key="2">
    <source>
        <dbReference type="ARBA" id="ARBA00022729"/>
    </source>
</evidence>
<name>A0ABZ0YXL5_9GAMM</name>
<evidence type="ECO:0000313" key="5">
    <source>
        <dbReference type="EMBL" id="WQH16915.1"/>
    </source>
</evidence>
<dbReference type="PANTHER" id="PTHR37423:SF5">
    <property type="entry name" value="SOLUBLE LYTIC MUREIN TRANSGLYCOSYLASE"/>
    <property type="match status" value="1"/>
</dbReference>
<reference evidence="5 6" key="1">
    <citation type="submission" date="2023-11" db="EMBL/GenBank/DDBJ databases">
        <title>MicrobeMod: A computational toolkit for identifying prokaryotic methylation and restriction-modification with nanopore sequencing.</title>
        <authorList>
            <person name="Crits-Christoph A."/>
            <person name="Kang S.C."/>
            <person name="Lee H."/>
            <person name="Ostrov N."/>
        </authorList>
    </citation>
    <scope>NUCLEOTIDE SEQUENCE [LARGE SCALE GENOMIC DNA]</scope>
    <source>
        <strain evidence="5 6">ATCC 49870</strain>
    </source>
</reference>
<proteinExistence type="inferred from homology"/>
<evidence type="ECO:0000259" key="4">
    <source>
        <dbReference type="Pfam" id="PF01464"/>
    </source>
</evidence>
<dbReference type="Gene3D" id="1.10.530.10">
    <property type="match status" value="1"/>
</dbReference>
<feature type="chain" id="PRO_5045467069" evidence="3">
    <location>
        <begin position="41"/>
        <end position="673"/>
    </location>
</feature>
<dbReference type="SUPFAM" id="SSF53955">
    <property type="entry name" value="Lysozyme-like"/>
    <property type="match status" value="1"/>
</dbReference>
<keyword evidence="6" id="KW-1185">Reference proteome</keyword>
<dbReference type="Proteomes" id="UP001327459">
    <property type="component" value="Chromosome"/>
</dbReference>
<dbReference type="InterPro" id="IPR008939">
    <property type="entry name" value="Lytic_TGlycosylase_superhlx_U"/>
</dbReference>
<evidence type="ECO:0000313" key="6">
    <source>
        <dbReference type="Proteomes" id="UP001327459"/>
    </source>
</evidence>
<dbReference type="InterPro" id="IPR008258">
    <property type="entry name" value="Transglycosylase_SLT_dom_1"/>
</dbReference>
<dbReference type="CDD" id="cd13401">
    <property type="entry name" value="Slt70-like"/>
    <property type="match status" value="1"/>
</dbReference>
<dbReference type="Pfam" id="PF01464">
    <property type="entry name" value="SLT"/>
    <property type="match status" value="1"/>
</dbReference>
<feature type="domain" description="Transglycosylase SLT" evidence="4">
    <location>
        <begin position="513"/>
        <end position="618"/>
    </location>
</feature>
<evidence type="ECO:0000256" key="1">
    <source>
        <dbReference type="ARBA" id="ARBA00007734"/>
    </source>
</evidence>
<dbReference type="PANTHER" id="PTHR37423">
    <property type="entry name" value="SOLUBLE LYTIC MUREIN TRANSGLYCOSYLASE-RELATED"/>
    <property type="match status" value="1"/>
</dbReference>
<dbReference type="InterPro" id="IPR023346">
    <property type="entry name" value="Lysozyme-like_dom_sf"/>
</dbReference>
<gene>
    <name evidence="5" type="ORF">SR882_03150</name>
</gene>
<organism evidence="5 6">
    <name type="scientific">Guyparkeria halophila</name>
    <dbReference type="NCBI Taxonomy" id="47960"/>
    <lineage>
        <taxon>Bacteria</taxon>
        <taxon>Pseudomonadati</taxon>
        <taxon>Pseudomonadota</taxon>
        <taxon>Gammaproteobacteria</taxon>
        <taxon>Chromatiales</taxon>
        <taxon>Thioalkalibacteraceae</taxon>
        <taxon>Guyparkeria</taxon>
    </lineage>
</organism>